<dbReference type="Proteomes" id="UP000787635">
    <property type="component" value="Unassembled WGS sequence"/>
</dbReference>
<protein>
    <submittedName>
        <fullName evidence="2">Uncharacterized protein</fullName>
    </submittedName>
</protein>
<comment type="caution">
    <text evidence="2">The sequence shown here is derived from an EMBL/GenBank/DDBJ whole genome shotgun (WGS) entry which is preliminary data.</text>
</comment>
<reference evidence="2 3" key="1">
    <citation type="submission" date="2020-03" db="EMBL/GenBank/DDBJ databases">
        <title>Roseomonas selenitidurans sp. nov. isolated from urban soil.</title>
        <authorList>
            <person name="Liu H."/>
        </authorList>
    </citation>
    <scope>NUCLEOTIDE SEQUENCE [LARGE SCALE GENOMIC DNA]</scope>
    <source>
        <strain evidence="2 3">BU-1</strain>
    </source>
</reference>
<accession>A0ABX1E4U1</accession>
<sequence>MRHQPARPWRAVLPVLLALLLALAGGGAMAQQSTHRQVTVQNETDLVLNFLYLFAPGTEDRGPDRLGNEVVSPSTTFRFRMPRSLGCNFDVVAIWQDGTEEARSGVNICRTPRLVFGDPAMPTLEAAIANRSDVVLRELYASTNGAENWGPDRLGSEVVEAGGGFRLRLRTRDCTFDLRAVYADDREEVKTRLDLCAERGVAFDRSGIARPPSRTLVLLNRHMATVQEVYVSASTDDDWGPERLGPETRLAVGAETTLELEIACQADIRIVFPNGGAEERREVDICETPRLAIAPGWVLGATADAAAPTPEAAPERAPEPGALKLRNAGPLPIVEIYAAPPGEPRGADRLGADVLGVDEVLELEAPDAGACAADLVVVFRDGREVSRPGVDLCQGEEIEIQ</sequence>
<evidence type="ECO:0000256" key="1">
    <source>
        <dbReference type="SAM" id="SignalP"/>
    </source>
</evidence>
<dbReference type="EMBL" id="JAAVNE010000021">
    <property type="protein sequence ID" value="NKC32013.1"/>
    <property type="molecule type" value="Genomic_DNA"/>
</dbReference>
<evidence type="ECO:0000313" key="2">
    <source>
        <dbReference type="EMBL" id="NKC32013.1"/>
    </source>
</evidence>
<proteinExistence type="predicted"/>
<keyword evidence="1" id="KW-0732">Signal</keyword>
<feature type="chain" id="PRO_5046875835" evidence="1">
    <location>
        <begin position="31"/>
        <end position="401"/>
    </location>
</feature>
<name>A0ABX1E4U1_9PROT</name>
<evidence type="ECO:0000313" key="3">
    <source>
        <dbReference type="Proteomes" id="UP000787635"/>
    </source>
</evidence>
<feature type="signal peptide" evidence="1">
    <location>
        <begin position="1"/>
        <end position="30"/>
    </location>
</feature>
<keyword evidence="3" id="KW-1185">Reference proteome</keyword>
<dbReference type="RefSeq" id="WP_168031641.1">
    <property type="nucleotide sequence ID" value="NZ_JAAVNE010000021.1"/>
</dbReference>
<gene>
    <name evidence="2" type="ORF">HEQ75_14200</name>
</gene>
<organism evidence="2 3">
    <name type="scientific">Falsiroseomonas selenitidurans</name>
    <dbReference type="NCBI Taxonomy" id="2716335"/>
    <lineage>
        <taxon>Bacteria</taxon>
        <taxon>Pseudomonadati</taxon>
        <taxon>Pseudomonadota</taxon>
        <taxon>Alphaproteobacteria</taxon>
        <taxon>Acetobacterales</taxon>
        <taxon>Roseomonadaceae</taxon>
        <taxon>Falsiroseomonas</taxon>
    </lineage>
</organism>